<feature type="domain" description="FAD/NAD(P)-binding" evidence="10">
    <location>
        <begin position="37"/>
        <end position="354"/>
    </location>
</feature>
<sequence>MPLSDVPVVEPLDVHNETLVRNVHPSDWTNPTPADRYHIVIIGAGTAGLIAASFAAGAGAKVALVERHLMGGDCLNVGCVPSKSLIRSSRVFAELRDAAAFGWRSPTGSDADFASVMTRMRRVRAQISANDSAHRYRDEKGVDVFFGSARFTGGTSLEVADATLRFKKAVIATGARPALPPIDGLDDVEVLTNETIFNLTTLPRRLAVLGAGPVGAELAQAFRRLGSEVTLLEAADRILGRDDPDAAVLVHAALVRDGVRPVLSCRVARVEQRDSEKVVHFVEGGELGELAVDAILVATGRTPNIEGLDLDAAGVNHDRTGVVVDDTLQTSNPRIYAAGDICMAWKFTHAAEDAARIAVRNALFRGRRRLSTLTLPWCTYTDPEVAHVGMHEGQAVAQGVPVKTYTQRWTDVDRAVVDGEDAGFVRIHTRKGTDEILGATIVARHAGEMLGEVTLAMVGGLGLGTLANVIHPYPTQADAVRRVAFQYSMTRVTPFVKRLLRFWLRMTT</sequence>
<reference evidence="11" key="1">
    <citation type="submission" date="2018-05" db="EMBL/GenBank/DDBJ databases">
        <authorList>
            <person name="Lanie J.A."/>
            <person name="Ng W.-L."/>
            <person name="Kazmierczak K.M."/>
            <person name="Andrzejewski T.M."/>
            <person name="Davidsen T.M."/>
            <person name="Wayne K.J."/>
            <person name="Tettelin H."/>
            <person name="Glass J.I."/>
            <person name="Rusch D."/>
            <person name="Podicherti R."/>
            <person name="Tsui H.-C.T."/>
            <person name="Winkler M.E."/>
        </authorList>
    </citation>
    <scope>NUCLEOTIDE SEQUENCE</scope>
</reference>
<keyword evidence="7" id="KW-1015">Disulfide bond</keyword>
<dbReference type="PANTHER" id="PTHR43014:SF2">
    <property type="entry name" value="MERCURIC REDUCTASE"/>
    <property type="match status" value="1"/>
</dbReference>
<keyword evidence="3" id="KW-0285">Flavoprotein</keyword>
<evidence type="ECO:0000256" key="5">
    <source>
        <dbReference type="ARBA" id="ARBA00022857"/>
    </source>
</evidence>
<accession>A0A381T4H2</accession>
<dbReference type="PRINTS" id="PR00411">
    <property type="entry name" value="PNDRDTASEI"/>
</dbReference>
<dbReference type="Gene3D" id="3.30.390.30">
    <property type="match status" value="1"/>
</dbReference>
<dbReference type="GO" id="GO:0016668">
    <property type="term" value="F:oxidoreductase activity, acting on a sulfur group of donors, NAD(P) as acceptor"/>
    <property type="evidence" value="ECO:0007669"/>
    <property type="project" value="InterPro"/>
</dbReference>
<dbReference type="InterPro" id="IPR004099">
    <property type="entry name" value="Pyr_nucl-diS_OxRdtase_dimer"/>
</dbReference>
<keyword evidence="8" id="KW-0676">Redox-active center</keyword>
<gene>
    <name evidence="11" type="ORF">METZ01_LOCUS62371</name>
</gene>
<dbReference type="PROSITE" id="PS00076">
    <property type="entry name" value="PYRIDINE_REDOX_1"/>
    <property type="match status" value="1"/>
</dbReference>
<evidence type="ECO:0000256" key="8">
    <source>
        <dbReference type="ARBA" id="ARBA00023284"/>
    </source>
</evidence>
<organism evidence="11">
    <name type="scientific">marine metagenome</name>
    <dbReference type="NCBI Taxonomy" id="408172"/>
    <lineage>
        <taxon>unclassified sequences</taxon>
        <taxon>metagenomes</taxon>
        <taxon>ecological metagenomes</taxon>
    </lineage>
</organism>
<evidence type="ECO:0000256" key="2">
    <source>
        <dbReference type="ARBA" id="ARBA00007532"/>
    </source>
</evidence>
<dbReference type="SUPFAM" id="SSF51905">
    <property type="entry name" value="FAD/NAD(P)-binding domain"/>
    <property type="match status" value="1"/>
</dbReference>
<dbReference type="AlphaFoldDB" id="A0A381T4H2"/>
<evidence type="ECO:0000256" key="6">
    <source>
        <dbReference type="ARBA" id="ARBA00023002"/>
    </source>
</evidence>
<comment type="cofactor">
    <cofactor evidence="1">
        <name>FAD</name>
        <dbReference type="ChEBI" id="CHEBI:57692"/>
    </cofactor>
</comment>
<dbReference type="InterPro" id="IPR036188">
    <property type="entry name" value="FAD/NAD-bd_sf"/>
</dbReference>
<feature type="domain" description="Pyridine nucleotide-disulphide oxidoreductase dimerisation" evidence="9">
    <location>
        <begin position="376"/>
        <end position="482"/>
    </location>
</feature>
<dbReference type="Pfam" id="PF02852">
    <property type="entry name" value="Pyr_redox_dim"/>
    <property type="match status" value="1"/>
</dbReference>
<dbReference type="InterPro" id="IPR012999">
    <property type="entry name" value="Pyr_OxRdtase_I_AS"/>
</dbReference>
<dbReference type="EMBL" id="UINC01003820">
    <property type="protein sequence ID" value="SVA09517.1"/>
    <property type="molecule type" value="Genomic_DNA"/>
</dbReference>
<evidence type="ECO:0000259" key="9">
    <source>
        <dbReference type="Pfam" id="PF02852"/>
    </source>
</evidence>
<dbReference type="InterPro" id="IPR001100">
    <property type="entry name" value="Pyr_nuc-diS_OxRdtase"/>
</dbReference>
<keyword evidence="4" id="KW-0274">FAD</keyword>
<evidence type="ECO:0000313" key="11">
    <source>
        <dbReference type="EMBL" id="SVA09517.1"/>
    </source>
</evidence>
<dbReference type="GO" id="GO:0003955">
    <property type="term" value="F:NAD(P)H dehydrogenase (quinone) activity"/>
    <property type="evidence" value="ECO:0007669"/>
    <property type="project" value="TreeGrafter"/>
</dbReference>
<comment type="similarity">
    <text evidence="2">Belongs to the class-I pyridine nucleotide-disulfide oxidoreductase family.</text>
</comment>
<dbReference type="SUPFAM" id="SSF55424">
    <property type="entry name" value="FAD/NAD-linked reductases, dimerisation (C-terminal) domain"/>
    <property type="match status" value="1"/>
</dbReference>
<evidence type="ECO:0000256" key="7">
    <source>
        <dbReference type="ARBA" id="ARBA00023157"/>
    </source>
</evidence>
<keyword evidence="6" id="KW-0560">Oxidoreductase</keyword>
<dbReference type="FunFam" id="3.30.390.30:FF:000001">
    <property type="entry name" value="Dihydrolipoyl dehydrogenase"/>
    <property type="match status" value="1"/>
</dbReference>
<evidence type="ECO:0000256" key="1">
    <source>
        <dbReference type="ARBA" id="ARBA00001974"/>
    </source>
</evidence>
<evidence type="ECO:0000256" key="3">
    <source>
        <dbReference type="ARBA" id="ARBA00022630"/>
    </source>
</evidence>
<keyword evidence="5" id="KW-0521">NADP</keyword>
<dbReference type="Pfam" id="PF07992">
    <property type="entry name" value="Pyr_redox_2"/>
    <property type="match status" value="1"/>
</dbReference>
<protein>
    <recommendedName>
        <fullName evidence="12">Mercuric reductase</fullName>
    </recommendedName>
</protein>
<dbReference type="GO" id="GO:0050660">
    <property type="term" value="F:flavin adenine dinucleotide binding"/>
    <property type="evidence" value="ECO:0007669"/>
    <property type="project" value="TreeGrafter"/>
</dbReference>
<proteinExistence type="inferred from homology"/>
<evidence type="ECO:0000259" key="10">
    <source>
        <dbReference type="Pfam" id="PF07992"/>
    </source>
</evidence>
<dbReference type="PIRSF" id="PIRSF000350">
    <property type="entry name" value="Mercury_reductase_MerA"/>
    <property type="match status" value="1"/>
</dbReference>
<evidence type="ECO:0000256" key="4">
    <source>
        <dbReference type="ARBA" id="ARBA00022827"/>
    </source>
</evidence>
<dbReference type="InterPro" id="IPR016156">
    <property type="entry name" value="FAD/NAD-linked_Rdtase_dimer_sf"/>
</dbReference>
<evidence type="ECO:0008006" key="12">
    <source>
        <dbReference type="Google" id="ProtNLM"/>
    </source>
</evidence>
<dbReference type="NCBIfam" id="NF004991">
    <property type="entry name" value="PRK06370.1-3"/>
    <property type="match status" value="1"/>
</dbReference>
<dbReference type="PRINTS" id="PR00368">
    <property type="entry name" value="FADPNR"/>
</dbReference>
<dbReference type="FunFam" id="3.50.50.60:FF:000379">
    <property type="entry name" value="Mercuric reductase"/>
    <property type="match status" value="1"/>
</dbReference>
<dbReference type="PANTHER" id="PTHR43014">
    <property type="entry name" value="MERCURIC REDUCTASE"/>
    <property type="match status" value="1"/>
</dbReference>
<dbReference type="Gene3D" id="3.50.50.60">
    <property type="entry name" value="FAD/NAD(P)-binding domain"/>
    <property type="match status" value="2"/>
</dbReference>
<dbReference type="InterPro" id="IPR023753">
    <property type="entry name" value="FAD/NAD-binding_dom"/>
</dbReference>
<name>A0A381T4H2_9ZZZZ</name>